<dbReference type="Gene3D" id="1.25.40.320">
    <property type="entry name" value="Peptidase M1, leukotriene A4 hydrolase/aminopeptidase C-terminal domain"/>
    <property type="match status" value="1"/>
</dbReference>
<evidence type="ECO:0000256" key="11">
    <source>
        <dbReference type="ARBA" id="ARBA00023049"/>
    </source>
</evidence>
<evidence type="ECO:0000256" key="12">
    <source>
        <dbReference type="PIRSR" id="PIRSR634015-1"/>
    </source>
</evidence>
<reference evidence="17" key="1">
    <citation type="submission" date="2021-06" db="EMBL/GenBank/DDBJ databases">
        <title>44 bacteria genomes isolated from Dapeng, Shenzhen.</title>
        <authorList>
            <person name="Zheng W."/>
            <person name="Yu S."/>
            <person name="Huang Y."/>
        </authorList>
    </citation>
    <scope>NUCLEOTIDE SEQUENCE</scope>
    <source>
        <strain evidence="17">DP5N28-2</strain>
    </source>
</reference>
<dbReference type="InterPro" id="IPR014782">
    <property type="entry name" value="Peptidase_M1_dom"/>
</dbReference>
<feature type="signal peptide" evidence="15">
    <location>
        <begin position="1"/>
        <end position="20"/>
    </location>
</feature>
<dbReference type="SMART" id="SM01263">
    <property type="entry name" value="Leuk-A4-hydro_C"/>
    <property type="match status" value="1"/>
</dbReference>
<dbReference type="RefSeq" id="WP_222579992.1">
    <property type="nucleotide sequence ID" value="NZ_JAHVHU010000008.1"/>
</dbReference>
<comment type="cofactor">
    <cofactor evidence="14">
        <name>Zn(2+)</name>
        <dbReference type="ChEBI" id="CHEBI:29105"/>
    </cofactor>
    <text evidence="14">Binds 1 zinc ion per subunit.</text>
</comment>
<dbReference type="PROSITE" id="PS51257">
    <property type="entry name" value="PROKAR_LIPOPROTEIN"/>
    <property type="match status" value="1"/>
</dbReference>
<dbReference type="PANTHER" id="PTHR45726">
    <property type="entry name" value="LEUKOTRIENE A-4 HYDROLASE"/>
    <property type="match status" value="1"/>
</dbReference>
<evidence type="ECO:0000256" key="7">
    <source>
        <dbReference type="ARBA" id="ARBA00022670"/>
    </source>
</evidence>
<evidence type="ECO:0000256" key="9">
    <source>
        <dbReference type="ARBA" id="ARBA00022801"/>
    </source>
</evidence>
<dbReference type="FunFam" id="3.30.2010.30:FF:000001">
    <property type="entry name" value="Leukotriene A(4) hydrolase"/>
    <property type="match status" value="1"/>
</dbReference>
<accession>A0A953HZB3</accession>
<feature type="binding site" evidence="14">
    <location>
        <position position="327"/>
    </location>
    <ligand>
        <name>Zn(2+)</name>
        <dbReference type="ChEBI" id="CHEBI:29105"/>
        <note>catalytic</note>
    </ligand>
</feature>
<evidence type="ECO:0000256" key="14">
    <source>
        <dbReference type="PIRSR" id="PIRSR634015-3"/>
    </source>
</evidence>
<feature type="binding site" evidence="14">
    <location>
        <position position="323"/>
    </location>
    <ligand>
        <name>Zn(2+)</name>
        <dbReference type="ChEBI" id="CHEBI:29105"/>
        <note>catalytic</note>
    </ligand>
</feature>
<dbReference type="InterPro" id="IPR016024">
    <property type="entry name" value="ARM-type_fold"/>
</dbReference>
<evidence type="ECO:0000256" key="13">
    <source>
        <dbReference type="PIRSR" id="PIRSR634015-2"/>
    </source>
</evidence>
<dbReference type="Gene3D" id="2.60.40.1730">
    <property type="entry name" value="tricorn interacting facor f3 domain"/>
    <property type="match status" value="1"/>
</dbReference>
<dbReference type="GO" id="GO:0005737">
    <property type="term" value="C:cytoplasm"/>
    <property type="evidence" value="ECO:0007669"/>
    <property type="project" value="UniProtKB-SubCell"/>
</dbReference>
<evidence type="ECO:0000256" key="15">
    <source>
        <dbReference type="SAM" id="SignalP"/>
    </source>
</evidence>
<evidence type="ECO:0000313" key="17">
    <source>
        <dbReference type="EMBL" id="MBY5958457.1"/>
    </source>
</evidence>
<dbReference type="Gene3D" id="3.30.2010.30">
    <property type="match status" value="1"/>
</dbReference>
<evidence type="ECO:0000256" key="10">
    <source>
        <dbReference type="ARBA" id="ARBA00022833"/>
    </source>
</evidence>
<keyword evidence="7" id="KW-0645">Protease</keyword>
<feature type="binding site" evidence="14">
    <location>
        <position position="346"/>
    </location>
    <ligand>
        <name>Zn(2+)</name>
        <dbReference type="ChEBI" id="CHEBI:29105"/>
        <note>catalytic</note>
    </ligand>
</feature>
<dbReference type="InterPro" id="IPR042097">
    <property type="entry name" value="Aminopeptidase_N-like_N_sf"/>
</dbReference>
<name>A0A953HZB3_9BACT</name>
<keyword evidence="9" id="KW-0378">Hydrolase</keyword>
<feature type="binding site" evidence="13">
    <location>
        <begin position="294"/>
        <end position="299"/>
    </location>
    <ligand>
        <name>a peptide</name>
        <dbReference type="ChEBI" id="CHEBI:60466"/>
    </ligand>
</feature>
<feature type="binding site" evidence="13">
    <location>
        <begin position="588"/>
        <end position="590"/>
    </location>
    <ligand>
        <name>a peptide</name>
        <dbReference type="ChEBI" id="CHEBI:60466"/>
    </ligand>
</feature>
<dbReference type="InterPro" id="IPR049980">
    <property type="entry name" value="LTA4H_cat"/>
</dbReference>
<keyword evidence="18" id="KW-1185">Reference proteome</keyword>
<dbReference type="PRINTS" id="PR00756">
    <property type="entry name" value="ALADIPTASE"/>
</dbReference>
<dbReference type="EC" id="3.4.11.2" evidence="4"/>
<dbReference type="CDD" id="cd09599">
    <property type="entry name" value="M1_LTA4H"/>
    <property type="match status" value="1"/>
</dbReference>
<evidence type="ECO:0000256" key="1">
    <source>
        <dbReference type="ARBA" id="ARBA00000098"/>
    </source>
</evidence>
<dbReference type="GO" id="GO:0016285">
    <property type="term" value="F:alanyl aminopeptidase activity"/>
    <property type="evidence" value="ECO:0007669"/>
    <property type="project" value="UniProtKB-EC"/>
</dbReference>
<comment type="caution">
    <text evidence="17">The sequence shown here is derived from an EMBL/GenBank/DDBJ whole genome shotgun (WGS) entry which is preliminary data.</text>
</comment>
<dbReference type="InterPro" id="IPR034015">
    <property type="entry name" value="M1_LTA4H"/>
</dbReference>
<dbReference type="GO" id="GO:0006508">
    <property type="term" value="P:proteolysis"/>
    <property type="evidence" value="ECO:0007669"/>
    <property type="project" value="UniProtKB-KW"/>
</dbReference>
<protein>
    <recommendedName>
        <fullName evidence="5">Aminopeptidase N</fullName>
        <ecNumber evidence="4">3.4.11.2</ecNumber>
    </recommendedName>
</protein>
<organism evidence="17 18">
    <name type="scientific">Membranihabitans marinus</name>
    <dbReference type="NCBI Taxonomy" id="1227546"/>
    <lineage>
        <taxon>Bacteria</taxon>
        <taxon>Pseudomonadati</taxon>
        <taxon>Bacteroidota</taxon>
        <taxon>Saprospiria</taxon>
        <taxon>Saprospirales</taxon>
        <taxon>Saprospiraceae</taxon>
        <taxon>Membranihabitans</taxon>
    </lineage>
</organism>
<feature type="domain" description="Peptidase M1 leukotriene A4 hydrolase/aminopeptidase C-terminal" evidence="16">
    <location>
        <begin position="492"/>
        <end position="632"/>
    </location>
</feature>
<dbReference type="GO" id="GO:0008237">
    <property type="term" value="F:metallopeptidase activity"/>
    <property type="evidence" value="ECO:0007669"/>
    <property type="project" value="UniProtKB-KW"/>
</dbReference>
<keyword evidence="8 14" id="KW-0479">Metal-binding</keyword>
<evidence type="ECO:0000256" key="6">
    <source>
        <dbReference type="ARBA" id="ARBA00022490"/>
    </source>
</evidence>
<keyword evidence="6" id="KW-0963">Cytoplasm</keyword>
<dbReference type="SUPFAM" id="SSF48371">
    <property type="entry name" value="ARM repeat"/>
    <property type="match status" value="1"/>
</dbReference>
<dbReference type="GO" id="GO:0008270">
    <property type="term" value="F:zinc ion binding"/>
    <property type="evidence" value="ECO:0007669"/>
    <property type="project" value="InterPro"/>
</dbReference>
<dbReference type="Gene3D" id="1.10.390.10">
    <property type="entry name" value="Neutral Protease Domain 2"/>
    <property type="match status" value="1"/>
</dbReference>
<dbReference type="PANTHER" id="PTHR45726:SF3">
    <property type="entry name" value="LEUKOTRIENE A-4 HYDROLASE"/>
    <property type="match status" value="1"/>
</dbReference>
<evidence type="ECO:0000256" key="8">
    <source>
        <dbReference type="ARBA" id="ARBA00022723"/>
    </source>
</evidence>
<dbReference type="Pfam" id="PF17900">
    <property type="entry name" value="Peptidase_M1_N"/>
    <property type="match status" value="1"/>
</dbReference>
<feature type="active site" description="Proton acceptor" evidence="12">
    <location>
        <position position="324"/>
    </location>
</feature>
<keyword evidence="15" id="KW-0732">Signal</keyword>
<comment type="similarity">
    <text evidence="3">Belongs to the peptidase M1 family.</text>
</comment>
<feature type="active site" description="Proton donor" evidence="12">
    <location>
        <position position="413"/>
    </location>
</feature>
<dbReference type="Pfam" id="PF01433">
    <property type="entry name" value="Peptidase_M1"/>
    <property type="match status" value="1"/>
</dbReference>
<sequence>MRQNAIGFFALLILTSLFTACDSAKTVQEPNLTDMSVDSIKISDPNSFANFNEVRVTHLNWSAGVNFDQKTINARAIWTIERVGNNDELILDTKNLNVHQVWLNDTEEVEFRMGKGNNLYGQPLIIPLKEDTKTVKIAYSTNPEAGALQWLDPVQTAGKEKPFLFTQSQAILARTWLPCQDGPGVRFTYDATVTVPSGLLALMSAENPTAKKENGSYTFSMDQPVPSYLMALAVGDLEYKKLGEKSGVYAEPSVLPKAANEFENIPEMIRNTEALYGPYQWGQYDVLVLPPSFPFGGMENPRLTFATPTILAGDKSLMGLVAHELAHSWSGNLVTNANWEDIWINEGFTTYIEHRIMEASRGREYSEMLASLTYQDLIKEIEQLNDEGRAEDTRLHINLEARDPDEGLTGIPYNKGYLFLRKIEETVGRETWDAFLSAYFSTYTFHSINSSTLVDLLNTYIVADDSDLADTLKIDEWVYGEGLPDNAPVPVTERFQKINTLSNAFIQSDDITELTNAASEWTTHEWLHFINNLPNDISIEKLQKIDEVFDLTHSSNAEIQAAWYLVSIRQDYEVVYPEVEDFLIHVGRRKFLTPLYTALVQTDKGRKLAEKIYKEARPNYHPVSYQTIDKIVSEDSL</sequence>
<proteinExistence type="inferred from homology"/>
<comment type="catalytic activity">
    <reaction evidence="1">
        <text>Release of an N-terminal amino acid, Xaa-|-Yaa- from a peptide, amide or arylamide. Xaa is preferably Ala, but may be most amino acids including Pro (slow action). When a terminal hydrophobic residue is followed by a prolyl residue, the two may be released as an intact Xaa-Pro dipeptide.</text>
        <dbReference type="EC" id="3.4.11.2"/>
    </reaction>
</comment>
<keyword evidence="11" id="KW-0482">Metalloprotease</keyword>
<dbReference type="InterPro" id="IPR045357">
    <property type="entry name" value="Aminopeptidase_N-like_N"/>
</dbReference>
<comment type="subcellular location">
    <subcellularLocation>
        <location evidence="2">Cytoplasm</location>
    </subcellularLocation>
</comment>
<dbReference type="InterPro" id="IPR001930">
    <property type="entry name" value="Peptidase_M1"/>
</dbReference>
<feature type="binding site" evidence="13">
    <location>
        <begin position="167"/>
        <end position="169"/>
    </location>
    <ligand>
        <name>a peptide</name>
        <dbReference type="ChEBI" id="CHEBI:60466"/>
    </ligand>
</feature>
<dbReference type="SUPFAM" id="SSF63737">
    <property type="entry name" value="Leukotriene A4 hydrolase N-terminal domain"/>
    <property type="match status" value="1"/>
</dbReference>
<gene>
    <name evidence="17" type="ORF">KUV50_09960</name>
</gene>
<keyword evidence="10 14" id="KW-0862">Zinc</keyword>
<dbReference type="AlphaFoldDB" id="A0A953HZB3"/>
<evidence type="ECO:0000256" key="4">
    <source>
        <dbReference type="ARBA" id="ARBA00012564"/>
    </source>
</evidence>
<evidence type="ECO:0000256" key="2">
    <source>
        <dbReference type="ARBA" id="ARBA00004496"/>
    </source>
</evidence>
<dbReference type="Pfam" id="PF09127">
    <property type="entry name" value="Leuk-A4-hydro_C"/>
    <property type="match status" value="1"/>
</dbReference>
<feature type="chain" id="PRO_5037866483" description="Aminopeptidase N" evidence="15">
    <location>
        <begin position="21"/>
        <end position="637"/>
    </location>
</feature>
<dbReference type="InterPro" id="IPR027268">
    <property type="entry name" value="Peptidase_M4/M1_CTD_sf"/>
</dbReference>
<evidence type="ECO:0000259" key="16">
    <source>
        <dbReference type="SMART" id="SM01263"/>
    </source>
</evidence>
<dbReference type="SUPFAM" id="SSF55486">
    <property type="entry name" value="Metalloproteases ('zincins'), catalytic domain"/>
    <property type="match status" value="1"/>
</dbReference>
<dbReference type="EMBL" id="JAHVHU010000008">
    <property type="protein sequence ID" value="MBY5958457.1"/>
    <property type="molecule type" value="Genomic_DNA"/>
</dbReference>
<evidence type="ECO:0000313" key="18">
    <source>
        <dbReference type="Proteomes" id="UP000753961"/>
    </source>
</evidence>
<dbReference type="InterPro" id="IPR038502">
    <property type="entry name" value="M1_LTA-4_hydro/amino_C_sf"/>
</dbReference>
<evidence type="ECO:0000256" key="5">
    <source>
        <dbReference type="ARBA" id="ARBA00015611"/>
    </source>
</evidence>
<evidence type="ECO:0000256" key="3">
    <source>
        <dbReference type="ARBA" id="ARBA00010136"/>
    </source>
</evidence>
<dbReference type="Proteomes" id="UP000753961">
    <property type="component" value="Unassembled WGS sequence"/>
</dbReference>
<dbReference type="InterPro" id="IPR015211">
    <property type="entry name" value="Peptidase_M1_C"/>
</dbReference>